<accession>A0ABW1RGB2</accession>
<feature type="transmembrane region" description="Helical" evidence="1">
    <location>
        <begin position="113"/>
        <end position="134"/>
    </location>
</feature>
<name>A0ABW1RGB2_9LACO</name>
<evidence type="ECO:0000313" key="4">
    <source>
        <dbReference type="Proteomes" id="UP001596289"/>
    </source>
</evidence>
<dbReference type="Proteomes" id="UP001596289">
    <property type="component" value="Unassembled WGS sequence"/>
</dbReference>
<dbReference type="PANTHER" id="PTHR36834">
    <property type="entry name" value="MEMBRANE PROTEIN-RELATED"/>
    <property type="match status" value="1"/>
</dbReference>
<keyword evidence="1" id="KW-1133">Transmembrane helix</keyword>
<sequence length="167" mass="18612">MLTKIKNKALLKGLFAVYLLALFWIILLKLNLSMIQLGSQRSINLIPFAASALVNGHIDWWEPLLNVVAFIPLGVYTAILYKRRRIRLIVATSVFCEVTQFILGIGASDITDVITNTVGGLIGLLVYHLIEIWLQHSHNTQKIINRIAVVGTVLCATVLVLVKVRLI</sequence>
<feature type="transmembrane region" description="Helical" evidence="1">
    <location>
        <begin position="9"/>
        <end position="27"/>
    </location>
</feature>
<dbReference type="InterPro" id="IPR006976">
    <property type="entry name" value="VanZ-like"/>
</dbReference>
<dbReference type="EMBL" id="JBHSSL010000054">
    <property type="protein sequence ID" value="MFC6170803.1"/>
    <property type="molecule type" value="Genomic_DNA"/>
</dbReference>
<gene>
    <name evidence="3" type="ORF">ACFQGP_09465</name>
</gene>
<reference evidence="4" key="1">
    <citation type="journal article" date="2019" name="Int. J. Syst. Evol. Microbiol.">
        <title>The Global Catalogue of Microorganisms (GCM) 10K type strain sequencing project: providing services to taxonomists for standard genome sequencing and annotation.</title>
        <authorList>
            <consortium name="The Broad Institute Genomics Platform"/>
            <consortium name="The Broad Institute Genome Sequencing Center for Infectious Disease"/>
            <person name="Wu L."/>
            <person name="Ma J."/>
        </authorList>
    </citation>
    <scope>NUCLEOTIDE SEQUENCE [LARGE SCALE GENOMIC DNA]</scope>
    <source>
        <strain evidence="4">CCM 8904</strain>
    </source>
</reference>
<feature type="domain" description="VanZ-like" evidence="2">
    <location>
        <begin position="15"/>
        <end position="130"/>
    </location>
</feature>
<comment type="caution">
    <text evidence="3">The sequence shown here is derived from an EMBL/GenBank/DDBJ whole genome shotgun (WGS) entry which is preliminary data.</text>
</comment>
<evidence type="ECO:0000256" key="1">
    <source>
        <dbReference type="SAM" id="Phobius"/>
    </source>
</evidence>
<evidence type="ECO:0000313" key="3">
    <source>
        <dbReference type="EMBL" id="MFC6170803.1"/>
    </source>
</evidence>
<feature type="transmembrane region" description="Helical" evidence="1">
    <location>
        <begin position="143"/>
        <end position="162"/>
    </location>
</feature>
<feature type="transmembrane region" description="Helical" evidence="1">
    <location>
        <begin position="88"/>
        <end position="107"/>
    </location>
</feature>
<keyword evidence="1" id="KW-0812">Transmembrane</keyword>
<dbReference type="PANTHER" id="PTHR36834:SF2">
    <property type="entry name" value="MEMBRANE PROTEIN"/>
    <property type="match status" value="1"/>
</dbReference>
<proteinExistence type="predicted"/>
<dbReference type="Pfam" id="PF04892">
    <property type="entry name" value="VanZ"/>
    <property type="match status" value="1"/>
</dbReference>
<keyword evidence="4" id="KW-1185">Reference proteome</keyword>
<protein>
    <submittedName>
        <fullName evidence="3">VanZ family protein</fullName>
    </submittedName>
</protein>
<dbReference type="InterPro" id="IPR053150">
    <property type="entry name" value="Teicoplanin_resist-assoc"/>
</dbReference>
<feature type="transmembrane region" description="Helical" evidence="1">
    <location>
        <begin position="63"/>
        <end position="81"/>
    </location>
</feature>
<evidence type="ECO:0000259" key="2">
    <source>
        <dbReference type="Pfam" id="PF04892"/>
    </source>
</evidence>
<dbReference type="RefSeq" id="WP_125553613.1">
    <property type="nucleotide sequence ID" value="NZ_JBHSSL010000054.1"/>
</dbReference>
<organism evidence="3 4">
    <name type="scientific">Loigolactobacillus jiayinensis</name>
    <dbReference type="NCBI Taxonomy" id="2486016"/>
    <lineage>
        <taxon>Bacteria</taxon>
        <taxon>Bacillati</taxon>
        <taxon>Bacillota</taxon>
        <taxon>Bacilli</taxon>
        <taxon>Lactobacillales</taxon>
        <taxon>Lactobacillaceae</taxon>
        <taxon>Loigolactobacillus</taxon>
    </lineage>
</organism>
<keyword evidence="1" id="KW-0472">Membrane</keyword>